<gene>
    <name evidence="14" type="ORF">INT45_004090</name>
</gene>
<evidence type="ECO:0000256" key="10">
    <source>
        <dbReference type="RuleBase" id="RU367032"/>
    </source>
</evidence>
<evidence type="ECO:0000256" key="7">
    <source>
        <dbReference type="ARBA" id="ARBA00029502"/>
    </source>
</evidence>
<sequence length="345" mass="36619">MREDLIQSAISFLTDPKVQSAALAKKVSFLESKGMTSEEIEEAMSRANGGAPSTTSTSAPQVGAVAQYTQPGSVQQQGMVGPPVPARPKYDWRDVFIAAVLAGGATYGLWTLAKRVFGPWFKVPSQDQLEKDKEALDQQFQAVEESLKEIKNQTEEALTSVSTQSDKVNDSLISLEAVLEDLKKGDEARKDEFDNVKNDVAALQELVPKMMDRNKEAQNTVLEDLQNELKSLKSLIVSRRPTTPAPEQGSGNNTINSTTSNSPGTSVENGLSPRLSAALNGANNIKSPGIPSWQMAAAKSADTPATSSSSGVTAPATAGSSSSTTEPVTTTAQEPTTTNTSQQQA</sequence>
<dbReference type="GO" id="GO:1990429">
    <property type="term" value="C:peroxisomal importomer complex"/>
    <property type="evidence" value="ECO:0007669"/>
    <property type="project" value="TreeGrafter"/>
</dbReference>
<evidence type="ECO:0000313" key="14">
    <source>
        <dbReference type="EMBL" id="KAG2215956.1"/>
    </source>
</evidence>
<dbReference type="AlphaFoldDB" id="A0A8H7RU77"/>
<dbReference type="InterPro" id="IPR025655">
    <property type="entry name" value="PEX14"/>
</dbReference>
<comment type="subcellular location">
    <subcellularLocation>
        <location evidence="9 10">Peroxisome membrane</location>
    </subcellularLocation>
</comment>
<comment type="function">
    <text evidence="10">Component of the PEX13-PEX14 docking complex, a translocon channel that specifically mediates the import of peroxisomal cargo proteins bound to PEX5 receptor. The PEX13-PEX14 docking complex forms a large import pore which can be opened to a diameter of about 9 nm. Mechanistically, PEX5 receptor along with cargo proteins associates with the PEX14 subunit of the PEX13-PEX14 docking complex in the cytosol, leading to the insertion of the receptor into the organelle membrane with the concomitant translocation of the cargo into the peroxisome matrix.</text>
</comment>
<evidence type="ECO:0000256" key="6">
    <source>
        <dbReference type="ARBA" id="ARBA00023140"/>
    </source>
</evidence>
<dbReference type="Pfam" id="PF04695">
    <property type="entry name" value="Pex14_N"/>
    <property type="match status" value="1"/>
</dbReference>
<dbReference type="PANTHER" id="PTHR23058:SF0">
    <property type="entry name" value="PEROXISOMAL MEMBRANE PROTEIN PEX14"/>
    <property type="match status" value="1"/>
</dbReference>
<evidence type="ECO:0000259" key="13">
    <source>
        <dbReference type="Pfam" id="PF04695"/>
    </source>
</evidence>
<dbReference type="EMBL" id="JAEPRB010000472">
    <property type="protein sequence ID" value="KAG2215956.1"/>
    <property type="molecule type" value="Genomic_DNA"/>
</dbReference>
<name>A0A8H7RU77_9FUNG</name>
<evidence type="ECO:0000256" key="9">
    <source>
        <dbReference type="ARBA" id="ARBA00046271"/>
    </source>
</evidence>
<comment type="caution">
    <text evidence="14">The sequence shown here is derived from an EMBL/GenBank/DDBJ whole genome shotgun (WGS) entry which is preliminary data.</text>
</comment>
<dbReference type="InterPro" id="IPR036388">
    <property type="entry name" value="WH-like_DNA-bd_sf"/>
</dbReference>
<feature type="coiled-coil region" evidence="11">
    <location>
        <begin position="126"/>
        <end position="156"/>
    </location>
</feature>
<dbReference type="GO" id="GO:0005102">
    <property type="term" value="F:signaling receptor binding"/>
    <property type="evidence" value="ECO:0007669"/>
    <property type="project" value="TreeGrafter"/>
</dbReference>
<comment type="similarity">
    <text evidence="1 10">Belongs to the peroxin-14 family.</text>
</comment>
<evidence type="ECO:0000256" key="3">
    <source>
        <dbReference type="ARBA" id="ARBA00022927"/>
    </source>
</evidence>
<feature type="domain" description="Peroxisome membrane anchor protein Pex14p N-terminal" evidence="13">
    <location>
        <begin position="2"/>
        <end position="46"/>
    </location>
</feature>
<evidence type="ECO:0000256" key="2">
    <source>
        <dbReference type="ARBA" id="ARBA00022448"/>
    </source>
</evidence>
<dbReference type="Proteomes" id="UP000646827">
    <property type="component" value="Unassembled WGS sequence"/>
</dbReference>
<dbReference type="InterPro" id="IPR006785">
    <property type="entry name" value="Pex14_N"/>
</dbReference>
<accession>A0A8H7RU77</accession>
<dbReference type="OrthoDB" id="5549158at2759"/>
<feature type="region of interest" description="Disordered" evidence="12">
    <location>
        <begin position="238"/>
        <end position="272"/>
    </location>
</feature>
<feature type="region of interest" description="Disordered" evidence="12">
    <location>
        <begin position="295"/>
        <end position="345"/>
    </location>
</feature>
<evidence type="ECO:0000256" key="8">
    <source>
        <dbReference type="ARBA" id="ARBA00029691"/>
    </source>
</evidence>
<evidence type="ECO:0000256" key="4">
    <source>
        <dbReference type="ARBA" id="ARBA00023010"/>
    </source>
</evidence>
<keyword evidence="6 10" id="KW-0576">Peroxisome</keyword>
<feature type="compositionally biased region" description="Low complexity" evidence="12">
    <location>
        <begin position="249"/>
        <end position="266"/>
    </location>
</feature>
<proteinExistence type="inferred from homology"/>
<dbReference type="GO" id="GO:0016560">
    <property type="term" value="P:protein import into peroxisome matrix, docking"/>
    <property type="evidence" value="ECO:0007669"/>
    <property type="project" value="UniProtKB-UniRule"/>
</dbReference>
<organism evidence="14 15">
    <name type="scientific">Circinella minor</name>
    <dbReference type="NCBI Taxonomy" id="1195481"/>
    <lineage>
        <taxon>Eukaryota</taxon>
        <taxon>Fungi</taxon>
        <taxon>Fungi incertae sedis</taxon>
        <taxon>Mucoromycota</taxon>
        <taxon>Mucoromycotina</taxon>
        <taxon>Mucoromycetes</taxon>
        <taxon>Mucorales</taxon>
        <taxon>Lichtheimiaceae</taxon>
        <taxon>Circinella</taxon>
    </lineage>
</organism>
<dbReference type="Gene3D" id="1.10.10.10">
    <property type="entry name" value="Winged helix-like DNA-binding domain superfamily/Winged helix DNA-binding domain"/>
    <property type="match status" value="1"/>
</dbReference>
<evidence type="ECO:0000256" key="5">
    <source>
        <dbReference type="ARBA" id="ARBA00023136"/>
    </source>
</evidence>
<dbReference type="PANTHER" id="PTHR23058">
    <property type="entry name" value="PEROXISOMAL MEMBRANE PROTEIN PEX14"/>
    <property type="match status" value="1"/>
</dbReference>
<keyword evidence="15" id="KW-1185">Reference proteome</keyword>
<keyword evidence="5 10" id="KW-0472">Membrane</keyword>
<evidence type="ECO:0000256" key="12">
    <source>
        <dbReference type="SAM" id="MobiDB-lite"/>
    </source>
</evidence>
<keyword evidence="11" id="KW-0175">Coiled coil</keyword>
<keyword evidence="3 10" id="KW-0653">Protein transport</keyword>
<protein>
    <recommendedName>
        <fullName evidence="7 10">Peroxisomal membrane protein PEX14</fullName>
    </recommendedName>
    <alternativeName>
        <fullName evidence="8 10">Peroxin-14</fullName>
    </alternativeName>
</protein>
<keyword evidence="4" id="KW-0811">Translocation</keyword>
<evidence type="ECO:0000256" key="1">
    <source>
        <dbReference type="ARBA" id="ARBA00005443"/>
    </source>
</evidence>
<feature type="compositionally biased region" description="Low complexity" evidence="12">
    <location>
        <begin position="303"/>
        <end position="345"/>
    </location>
</feature>
<evidence type="ECO:0000313" key="15">
    <source>
        <dbReference type="Proteomes" id="UP000646827"/>
    </source>
</evidence>
<reference evidence="14 15" key="1">
    <citation type="submission" date="2020-12" db="EMBL/GenBank/DDBJ databases">
        <title>Metabolic potential, ecology and presence of endohyphal bacteria is reflected in genomic diversity of Mucoromycotina.</title>
        <authorList>
            <person name="Muszewska A."/>
            <person name="Okrasinska A."/>
            <person name="Steczkiewicz K."/>
            <person name="Drgas O."/>
            <person name="Orlowska M."/>
            <person name="Perlinska-Lenart U."/>
            <person name="Aleksandrzak-Piekarczyk T."/>
            <person name="Szatraj K."/>
            <person name="Zielenkiewicz U."/>
            <person name="Pilsyk S."/>
            <person name="Malc E."/>
            <person name="Mieczkowski P."/>
            <person name="Kruszewska J.S."/>
            <person name="Biernat P."/>
            <person name="Pawlowska J."/>
        </authorList>
    </citation>
    <scope>NUCLEOTIDE SEQUENCE [LARGE SCALE GENOMIC DNA]</scope>
    <source>
        <strain evidence="14 15">CBS 142.35</strain>
    </source>
</reference>
<evidence type="ECO:0000256" key="11">
    <source>
        <dbReference type="SAM" id="Coils"/>
    </source>
</evidence>
<keyword evidence="2 10" id="KW-0813">Transport</keyword>
<dbReference type="GO" id="GO:0005778">
    <property type="term" value="C:peroxisomal membrane"/>
    <property type="evidence" value="ECO:0007669"/>
    <property type="project" value="UniProtKB-SubCell"/>
</dbReference>